<evidence type="ECO:0000256" key="1">
    <source>
        <dbReference type="SAM" id="MobiDB-lite"/>
    </source>
</evidence>
<dbReference type="Gene3D" id="3.10.10.10">
    <property type="entry name" value="HIV Type 1 Reverse Transcriptase, subunit A, domain 1"/>
    <property type="match status" value="1"/>
</dbReference>
<dbReference type="InterPro" id="IPR050951">
    <property type="entry name" value="Retrovirus_Pol_polyprotein"/>
</dbReference>
<dbReference type="AlphaFoldDB" id="A0AAE1AYT2"/>
<reference evidence="2" key="1">
    <citation type="journal article" date="2023" name="G3 (Bethesda)">
        <title>A reference genome for the long-term kleptoplast-retaining sea slug Elysia crispata morphotype clarki.</title>
        <authorList>
            <person name="Eastman K.E."/>
            <person name="Pendleton A.L."/>
            <person name="Shaikh M.A."/>
            <person name="Suttiyut T."/>
            <person name="Ogas R."/>
            <person name="Tomko P."/>
            <person name="Gavelis G."/>
            <person name="Widhalm J.R."/>
            <person name="Wisecaver J.H."/>
        </authorList>
    </citation>
    <scope>NUCLEOTIDE SEQUENCE</scope>
    <source>
        <strain evidence="2">ECLA1</strain>
    </source>
</reference>
<dbReference type="PANTHER" id="PTHR37984:SF5">
    <property type="entry name" value="PROTEIN NYNRIN-LIKE"/>
    <property type="match status" value="1"/>
</dbReference>
<feature type="non-terminal residue" evidence="2">
    <location>
        <position position="1"/>
    </location>
</feature>
<dbReference type="EMBL" id="JAWDGP010000870">
    <property type="protein sequence ID" value="KAK3796610.1"/>
    <property type="molecule type" value="Genomic_DNA"/>
</dbReference>
<evidence type="ECO:0000313" key="2">
    <source>
        <dbReference type="EMBL" id="KAK3796610.1"/>
    </source>
</evidence>
<gene>
    <name evidence="2" type="ORF">RRG08_041526</name>
</gene>
<feature type="compositionally biased region" description="Basic and acidic residues" evidence="1">
    <location>
        <begin position="258"/>
        <end position="267"/>
    </location>
</feature>
<comment type="caution">
    <text evidence="2">The sequence shown here is derived from an EMBL/GenBank/DDBJ whole genome shotgun (WGS) entry which is preliminary data.</text>
</comment>
<dbReference type="PANTHER" id="PTHR37984">
    <property type="entry name" value="PROTEIN CBG26694"/>
    <property type="match status" value="1"/>
</dbReference>
<name>A0AAE1AYT2_9GAST</name>
<dbReference type="Proteomes" id="UP001283361">
    <property type="component" value="Unassembled WGS sequence"/>
</dbReference>
<dbReference type="SUPFAM" id="SSF56672">
    <property type="entry name" value="DNA/RNA polymerases"/>
    <property type="match status" value="1"/>
</dbReference>
<protein>
    <recommendedName>
        <fullName evidence="4">Gag-pol polyprotein</fullName>
    </recommendedName>
</protein>
<organism evidence="2 3">
    <name type="scientific">Elysia crispata</name>
    <name type="common">lettuce slug</name>
    <dbReference type="NCBI Taxonomy" id="231223"/>
    <lineage>
        <taxon>Eukaryota</taxon>
        <taxon>Metazoa</taxon>
        <taxon>Spiralia</taxon>
        <taxon>Lophotrochozoa</taxon>
        <taxon>Mollusca</taxon>
        <taxon>Gastropoda</taxon>
        <taxon>Heterobranchia</taxon>
        <taxon>Euthyneura</taxon>
        <taxon>Panpulmonata</taxon>
        <taxon>Sacoglossa</taxon>
        <taxon>Placobranchoidea</taxon>
        <taxon>Plakobranchidae</taxon>
        <taxon>Elysia</taxon>
    </lineage>
</organism>
<sequence>HGSTERHKTPASSRPQRCSSRRLENLHPELEELNYAIITDMASRDNNYQKTMFLHCIGTAALKVFNTFSLPDDAQLEDIIKKFEAYILGETNETFERYKFNKRNQGEHESIDQFVTAVKTLAATCNFCDCMKDSLLRDRLVTGVFSGDTRKRLLEQRKLTLSAAVGICRALEASKSQLKEMEPSVSQATESLNKVAFKVKGSRPEKSSFTKSTCKFCGGDHPFFKSKCPAYGRNCGNCGGRDHFAKVFKTKGPRTKRKTDNKVRNIEAESSTDSDSDSTSNWVKNVGTVPNSITCKMLRDMLTHLVGSRVKTLRSYCDTAIETKGTSRQVIVNSRNNKKYAVDFVVVPNSCQPVIGLKAAQRMQLVQIKKENFETVASLIESSIFDGEVGTFPWEQHLTVDSSVPPVVMPDRRVPIAVKTKLKEELDNMTKKGVITPVTEPTPWVSQLVVATKPNGNLRVCIDPKYLNKALRREHFTMPILDDG</sequence>
<feature type="region of interest" description="Disordered" evidence="1">
    <location>
        <begin position="250"/>
        <end position="280"/>
    </location>
</feature>
<proteinExistence type="predicted"/>
<evidence type="ECO:0008006" key="4">
    <source>
        <dbReference type="Google" id="ProtNLM"/>
    </source>
</evidence>
<evidence type="ECO:0000313" key="3">
    <source>
        <dbReference type="Proteomes" id="UP001283361"/>
    </source>
</evidence>
<accession>A0AAE1AYT2</accession>
<keyword evidence="3" id="KW-1185">Reference proteome</keyword>
<dbReference type="FunFam" id="3.10.10.10:FF:000003">
    <property type="entry name" value="Retrovirus-related Pol polyprotein from transposon 297-like Protein"/>
    <property type="match status" value="1"/>
</dbReference>
<dbReference type="InterPro" id="IPR043502">
    <property type="entry name" value="DNA/RNA_pol_sf"/>
</dbReference>